<dbReference type="CDD" id="cd16492">
    <property type="entry name" value="RING-CH-C4HC3_NFX1-like"/>
    <property type="match status" value="1"/>
</dbReference>
<dbReference type="PANTHER" id="PTHR12360">
    <property type="entry name" value="NUCLEAR TRANSCRIPTION FACTOR, X-BOX BINDING 1 NFX1"/>
    <property type="match status" value="1"/>
</dbReference>
<feature type="region of interest" description="Disordered" evidence="1">
    <location>
        <begin position="780"/>
        <end position="801"/>
    </location>
</feature>
<dbReference type="FunFam" id="3.30.1370.50:FF:000006">
    <property type="entry name" value="NF-X1 finger transcription factor"/>
    <property type="match status" value="1"/>
</dbReference>
<dbReference type="Pfam" id="PF01424">
    <property type="entry name" value="R3H"/>
    <property type="match status" value="1"/>
</dbReference>
<organism evidence="3 4">
    <name type="scientific">Botryotinia convoluta</name>
    <dbReference type="NCBI Taxonomy" id="54673"/>
    <lineage>
        <taxon>Eukaryota</taxon>
        <taxon>Fungi</taxon>
        <taxon>Dikarya</taxon>
        <taxon>Ascomycota</taxon>
        <taxon>Pezizomycotina</taxon>
        <taxon>Leotiomycetes</taxon>
        <taxon>Helotiales</taxon>
        <taxon>Sclerotiniaceae</taxon>
        <taxon>Botryotinia</taxon>
    </lineage>
</organism>
<dbReference type="CDD" id="cd06008">
    <property type="entry name" value="NF-X1-zinc-finger"/>
    <property type="match status" value="1"/>
</dbReference>
<evidence type="ECO:0000313" key="3">
    <source>
        <dbReference type="EMBL" id="TGO64227.1"/>
    </source>
</evidence>
<feature type="compositionally biased region" description="Low complexity" evidence="1">
    <location>
        <begin position="30"/>
        <end position="48"/>
    </location>
</feature>
<keyword evidence="4" id="KW-1185">Reference proteome</keyword>
<name>A0A4Z1J5T4_9HELO</name>
<feature type="compositionally biased region" description="Polar residues" evidence="1">
    <location>
        <begin position="1"/>
        <end position="12"/>
    </location>
</feature>
<dbReference type="InterPro" id="IPR034078">
    <property type="entry name" value="NFX1_fam"/>
</dbReference>
<protein>
    <recommendedName>
        <fullName evidence="2">R3H domain-containing protein</fullName>
    </recommendedName>
</protein>
<accession>A0A4Z1J5T4</accession>
<dbReference type="InterPro" id="IPR001374">
    <property type="entry name" value="R3H_dom"/>
</dbReference>
<dbReference type="GO" id="GO:0000977">
    <property type="term" value="F:RNA polymerase II transcription regulatory region sequence-specific DNA binding"/>
    <property type="evidence" value="ECO:0007669"/>
    <property type="project" value="TreeGrafter"/>
</dbReference>
<dbReference type="PROSITE" id="PS51061">
    <property type="entry name" value="R3H"/>
    <property type="match status" value="1"/>
</dbReference>
<feature type="compositionally biased region" description="Gly residues" evidence="1">
    <location>
        <begin position="84"/>
        <end position="96"/>
    </location>
</feature>
<dbReference type="SUPFAM" id="SSF82708">
    <property type="entry name" value="R3H domain"/>
    <property type="match status" value="1"/>
</dbReference>
<dbReference type="GO" id="GO:0005634">
    <property type="term" value="C:nucleus"/>
    <property type="evidence" value="ECO:0007669"/>
    <property type="project" value="TreeGrafter"/>
</dbReference>
<feature type="compositionally biased region" description="Basic residues" evidence="1">
    <location>
        <begin position="16"/>
        <end position="28"/>
    </location>
</feature>
<dbReference type="OrthoDB" id="6512771at2759"/>
<dbReference type="GO" id="GO:0000981">
    <property type="term" value="F:DNA-binding transcription factor activity, RNA polymerase II-specific"/>
    <property type="evidence" value="ECO:0007669"/>
    <property type="project" value="TreeGrafter"/>
</dbReference>
<feature type="compositionally biased region" description="Polar residues" evidence="1">
    <location>
        <begin position="71"/>
        <end position="81"/>
    </location>
</feature>
<feature type="compositionally biased region" description="Polar residues" evidence="1">
    <location>
        <begin position="117"/>
        <end position="130"/>
    </location>
</feature>
<comment type="caution">
    <text evidence="3">The sequence shown here is derived from an EMBL/GenBank/DDBJ whole genome shotgun (WGS) entry which is preliminary data.</text>
</comment>
<dbReference type="AlphaFoldDB" id="A0A4Z1J5T4"/>
<dbReference type="Gene3D" id="3.30.1370.50">
    <property type="entry name" value="R3H-like domain"/>
    <property type="match status" value="1"/>
</dbReference>
<proteinExistence type="predicted"/>
<dbReference type="EMBL" id="PQXN01000008">
    <property type="protein sequence ID" value="TGO64227.1"/>
    <property type="molecule type" value="Genomic_DNA"/>
</dbReference>
<dbReference type="InterPro" id="IPR036867">
    <property type="entry name" value="R3H_dom_sf"/>
</dbReference>
<dbReference type="Proteomes" id="UP000297527">
    <property type="component" value="Unassembled WGS sequence"/>
</dbReference>
<gene>
    <name evidence="3" type="ORF">BCON_0008g00740</name>
</gene>
<feature type="region of interest" description="Disordered" evidence="1">
    <location>
        <begin position="1"/>
        <end position="170"/>
    </location>
</feature>
<dbReference type="InterPro" id="IPR034077">
    <property type="entry name" value="R3H_FAP1"/>
</dbReference>
<dbReference type="SMART" id="SM00393">
    <property type="entry name" value="R3H"/>
    <property type="match status" value="1"/>
</dbReference>
<feature type="compositionally biased region" description="Acidic residues" evidence="1">
    <location>
        <begin position="786"/>
        <end position="801"/>
    </location>
</feature>
<reference evidence="3 4" key="1">
    <citation type="submission" date="2017-12" db="EMBL/GenBank/DDBJ databases">
        <title>Comparative genomics of Botrytis spp.</title>
        <authorList>
            <person name="Valero-Jimenez C.A."/>
            <person name="Tapia P."/>
            <person name="Veloso J."/>
            <person name="Silva-Moreno E."/>
            <person name="Staats M."/>
            <person name="Valdes J.H."/>
            <person name="Van Kan J.A.L."/>
        </authorList>
    </citation>
    <scope>NUCLEOTIDE SEQUENCE [LARGE SCALE GENOMIC DNA]</scope>
    <source>
        <strain evidence="3 4">MUCL11595</strain>
    </source>
</reference>
<dbReference type="GO" id="GO:0000122">
    <property type="term" value="P:negative regulation of transcription by RNA polymerase II"/>
    <property type="evidence" value="ECO:0007669"/>
    <property type="project" value="TreeGrafter"/>
</dbReference>
<evidence type="ECO:0000259" key="2">
    <source>
        <dbReference type="PROSITE" id="PS51061"/>
    </source>
</evidence>
<evidence type="ECO:0000256" key="1">
    <source>
        <dbReference type="SAM" id="MobiDB-lite"/>
    </source>
</evidence>
<evidence type="ECO:0000313" key="4">
    <source>
        <dbReference type="Proteomes" id="UP000297527"/>
    </source>
</evidence>
<dbReference type="PANTHER" id="PTHR12360:SF12">
    <property type="entry name" value="TRANSCRIPTIONAL REPRESSOR NF-X1"/>
    <property type="match status" value="1"/>
</dbReference>
<sequence length="801" mass="87037">MATTEPSPASGSNHPPRTRTRRPRRGGHRNNGPAPADANTNATPNSTAQVPNGPLALRPASVAPLPDSNPPALSNPRNSNANNRGGGNGRRGGFGRGGRRGGGRGQPMANGRVFGGQLTSNSHTSPTSDAGSLAGDAPAFTPGHPIATRPGPSRAPRARRMSKSQAADLATRTHEDITNGQYECAICTNEVLPNSKIWNCKSCWSVLHLSCVKKWSKNEVSTHQQRAVENGELPPPRQWRCPGCNLPKEDLPISYTCWCEKEIEPRSVAGLPPHSSDGLVGKSAMMYFPAENTIVSGVVMRAFVAVARFLLNQHAIVVKLKKLYLARNAMKSVKVKHQPVLLMVKVWPRGHGLDLLTVALNVVDPLIAVNQIITCGERCCSGEKKASERQAAKRKHRALNAPPTEENIEAEHICLKVCGRTLKCGEHACAELCHKGPFSAIVPDNAKTRLRHVINRAEGRKAFAITPVPTLAMLLTPKQAVKCLASKTSEGNSKKTLDCNDECLKLQRNAKLAAALNIDLSTHTDDHIPYSQQTLDMVKDMLKFCQTYEREFRVFAADPSEKRLRFKPMPSHQRAFLHSLAEDYGLDSESQDPEPHRHVSIFKTPRFVSAPLKTLAQCVKVKPVAVVEAASSKRLVATAEPFNAFLLSNPRFGLTIDEIHTGLSSEFANAGLDFDVSFLPSGEVVLRGKAPETWYTKVDSALTAMQYSLVQKVKALQLASTVVLCSVDSSLNVVRREDDHLGGGWSQVAKGASGSKAPVRPEIGVKSSFTVLGTRMAAKKKKEEQDSAVDDWEKEVEAWDA</sequence>
<feature type="domain" description="R3H" evidence="2">
    <location>
        <begin position="542"/>
        <end position="605"/>
    </location>
</feature>
<dbReference type="CDD" id="cd06006">
    <property type="entry name" value="R3H_unknown_2"/>
    <property type="match status" value="1"/>
</dbReference>